<dbReference type="Proteomes" id="UP001150907">
    <property type="component" value="Unassembled WGS sequence"/>
</dbReference>
<gene>
    <name evidence="2" type="ORF">H4R26_003660</name>
</gene>
<dbReference type="OrthoDB" id="288942at2759"/>
<organism evidence="2 3">
    <name type="scientific">Coemansia thaxteri</name>
    <dbReference type="NCBI Taxonomy" id="2663907"/>
    <lineage>
        <taxon>Eukaryota</taxon>
        <taxon>Fungi</taxon>
        <taxon>Fungi incertae sedis</taxon>
        <taxon>Zoopagomycota</taxon>
        <taxon>Kickxellomycotina</taxon>
        <taxon>Kickxellomycetes</taxon>
        <taxon>Kickxellales</taxon>
        <taxon>Kickxellaceae</taxon>
        <taxon>Coemansia</taxon>
    </lineage>
</organism>
<feature type="region of interest" description="Disordered" evidence="1">
    <location>
        <begin position="196"/>
        <end position="221"/>
    </location>
</feature>
<evidence type="ECO:0000313" key="3">
    <source>
        <dbReference type="Proteomes" id="UP001150907"/>
    </source>
</evidence>
<proteinExistence type="predicted"/>
<protein>
    <submittedName>
        <fullName evidence="2">Uncharacterized protein</fullName>
    </submittedName>
</protein>
<evidence type="ECO:0000256" key="1">
    <source>
        <dbReference type="SAM" id="MobiDB-lite"/>
    </source>
</evidence>
<comment type="caution">
    <text evidence="2">The sequence shown here is derived from an EMBL/GenBank/DDBJ whole genome shotgun (WGS) entry which is preliminary data.</text>
</comment>
<sequence>MQVLKLAGTDRIRGGNTRLYFYVGSRVRKYAGESLVRDKKLTGLLSCPPGMQGNAVEKISKQSKLSLKALKSLRSQLAPLVARDLHGQLLAQADFELRAVVYHCEHGDGPFINSIGAELAGLMAGSSGQWLAVVASGARADGGPLVVAGGEEAAISSAVAQLAPLLGECKGGLARGVWQGKAGSFVRLDKFSPSTYGSSQAVGHTTSRSGRSVSAQQAAAE</sequence>
<dbReference type="AlphaFoldDB" id="A0A9W8EET2"/>
<keyword evidence="3" id="KW-1185">Reference proteome</keyword>
<dbReference type="EMBL" id="JANBQF010000312">
    <property type="protein sequence ID" value="KAJ2002331.1"/>
    <property type="molecule type" value="Genomic_DNA"/>
</dbReference>
<accession>A0A9W8EET2</accession>
<name>A0A9W8EET2_9FUNG</name>
<evidence type="ECO:0000313" key="2">
    <source>
        <dbReference type="EMBL" id="KAJ2002331.1"/>
    </source>
</evidence>
<reference evidence="2" key="1">
    <citation type="submission" date="2022-07" db="EMBL/GenBank/DDBJ databases">
        <title>Phylogenomic reconstructions and comparative analyses of Kickxellomycotina fungi.</title>
        <authorList>
            <person name="Reynolds N.K."/>
            <person name="Stajich J.E."/>
            <person name="Barry K."/>
            <person name="Grigoriev I.V."/>
            <person name="Crous P."/>
            <person name="Smith M.E."/>
        </authorList>
    </citation>
    <scope>NUCLEOTIDE SEQUENCE</scope>
    <source>
        <strain evidence="2">IMI 214461</strain>
    </source>
</reference>